<feature type="transmembrane region" description="Helical" evidence="1">
    <location>
        <begin position="41"/>
        <end position="63"/>
    </location>
</feature>
<feature type="transmembrane region" description="Helical" evidence="1">
    <location>
        <begin position="188"/>
        <end position="208"/>
    </location>
</feature>
<keyword evidence="3" id="KW-1185">Reference proteome</keyword>
<organism evidence="2 3">
    <name type="scientific">Deinococcus hohokamensis</name>
    <dbReference type="NCBI Taxonomy" id="309883"/>
    <lineage>
        <taxon>Bacteria</taxon>
        <taxon>Thermotogati</taxon>
        <taxon>Deinococcota</taxon>
        <taxon>Deinococci</taxon>
        <taxon>Deinococcales</taxon>
        <taxon>Deinococcaceae</taxon>
        <taxon>Deinococcus</taxon>
    </lineage>
</organism>
<protein>
    <submittedName>
        <fullName evidence="2">Uncharacterized protein</fullName>
    </submittedName>
</protein>
<evidence type="ECO:0000313" key="2">
    <source>
        <dbReference type="EMBL" id="MFC4637091.1"/>
    </source>
</evidence>
<feature type="transmembrane region" description="Helical" evidence="1">
    <location>
        <begin position="228"/>
        <end position="245"/>
    </location>
</feature>
<proteinExistence type="predicted"/>
<keyword evidence="1" id="KW-0472">Membrane</keyword>
<keyword evidence="1" id="KW-0812">Transmembrane</keyword>
<dbReference type="Proteomes" id="UP001595952">
    <property type="component" value="Unassembled WGS sequence"/>
</dbReference>
<name>A0ABV9I403_9DEIO</name>
<evidence type="ECO:0000256" key="1">
    <source>
        <dbReference type="SAM" id="Phobius"/>
    </source>
</evidence>
<evidence type="ECO:0000313" key="3">
    <source>
        <dbReference type="Proteomes" id="UP001595952"/>
    </source>
</evidence>
<reference evidence="3" key="1">
    <citation type="journal article" date="2019" name="Int. J. Syst. Evol. Microbiol.">
        <title>The Global Catalogue of Microorganisms (GCM) 10K type strain sequencing project: providing services to taxonomists for standard genome sequencing and annotation.</title>
        <authorList>
            <consortium name="The Broad Institute Genomics Platform"/>
            <consortium name="The Broad Institute Genome Sequencing Center for Infectious Disease"/>
            <person name="Wu L."/>
            <person name="Ma J."/>
        </authorList>
    </citation>
    <scope>NUCLEOTIDE SEQUENCE [LARGE SCALE GENOMIC DNA]</scope>
    <source>
        <strain evidence="3">CCUG 55995</strain>
    </source>
</reference>
<dbReference type="RefSeq" id="WP_380060127.1">
    <property type="nucleotide sequence ID" value="NZ_JBHSEI010000001.1"/>
</dbReference>
<feature type="transmembrane region" description="Helical" evidence="1">
    <location>
        <begin position="155"/>
        <end position="176"/>
    </location>
</feature>
<gene>
    <name evidence="2" type="ORF">ACFO0D_01935</name>
</gene>
<accession>A0ABV9I403</accession>
<feature type="transmembrane region" description="Helical" evidence="1">
    <location>
        <begin position="83"/>
        <end position="104"/>
    </location>
</feature>
<keyword evidence="1" id="KW-1133">Transmembrane helix</keyword>
<sequence>MKDMTVTSGFVAKTKKALPHTPLVGQRVPLRLSERHVIRGLSWTAAALIVVGFWGIYSVTYLPDYFARDLVWSLTYLNGESNLPALFSVLLMLSVAAVLGVIALAKTAALDAYRRVWTGLALLFVYLGIDEGAALHEKLIEPVHSLVKAEGVLHYAWVVPYGLLALGVLVVCLRFLRHLPRAVAGGMLLSGALYVCGAFGLELAEGYVHTLMGRQTFVMEMLITAEEALEMAGVILFLATLLRYVRTGLPDFELRVGLKAE</sequence>
<dbReference type="EMBL" id="JBHSEI010000001">
    <property type="protein sequence ID" value="MFC4637091.1"/>
    <property type="molecule type" value="Genomic_DNA"/>
</dbReference>
<feature type="transmembrane region" description="Helical" evidence="1">
    <location>
        <begin position="116"/>
        <end position="135"/>
    </location>
</feature>
<comment type="caution">
    <text evidence="2">The sequence shown here is derived from an EMBL/GenBank/DDBJ whole genome shotgun (WGS) entry which is preliminary data.</text>
</comment>